<feature type="transmembrane region" description="Helical" evidence="8">
    <location>
        <begin position="21"/>
        <end position="44"/>
    </location>
</feature>
<feature type="transmembrane region" description="Helical" evidence="8">
    <location>
        <begin position="91"/>
        <end position="108"/>
    </location>
</feature>
<feature type="transmembrane region" description="Helical" evidence="8">
    <location>
        <begin position="333"/>
        <end position="353"/>
    </location>
</feature>
<gene>
    <name evidence="9" type="ORF">IMCC14465_03730</name>
</gene>
<dbReference type="NCBIfam" id="TIGR00792">
    <property type="entry name" value="gph"/>
    <property type="match status" value="1"/>
</dbReference>
<dbReference type="GO" id="GO:0006814">
    <property type="term" value="P:sodium ion transport"/>
    <property type="evidence" value="ECO:0007669"/>
    <property type="project" value="InterPro"/>
</dbReference>
<dbReference type="Proteomes" id="UP000004836">
    <property type="component" value="Unassembled WGS sequence"/>
</dbReference>
<evidence type="ECO:0000256" key="8">
    <source>
        <dbReference type="SAM" id="Phobius"/>
    </source>
</evidence>
<evidence type="ECO:0000256" key="7">
    <source>
        <dbReference type="ARBA" id="ARBA00023136"/>
    </source>
</evidence>
<dbReference type="InterPro" id="IPR001927">
    <property type="entry name" value="Na/Gal_symport"/>
</dbReference>
<dbReference type="GO" id="GO:0015293">
    <property type="term" value="F:symporter activity"/>
    <property type="evidence" value="ECO:0007669"/>
    <property type="project" value="InterPro"/>
</dbReference>
<dbReference type="SUPFAM" id="SSF103473">
    <property type="entry name" value="MFS general substrate transporter"/>
    <property type="match status" value="1"/>
</dbReference>
<keyword evidence="5 8" id="KW-0812">Transmembrane</keyword>
<dbReference type="STRING" id="1220535.IMCC14465_03730"/>
<dbReference type="EMBL" id="ALYF01000002">
    <property type="protein sequence ID" value="EJW21979.1"/>
    <property type="molecule type" value="Genomic_DNA"/>
</dbReference>
<evidence type="ECO:0000256" key="6">
    <source>
        <dbReference type="ARBA" id="ARBA00022989"/>
    </source>
</evidence>
<dbReference type="PANTHER" id="PTHR11328:SF24">
    <property type="entry name" value="MAJOR FACILITATOR SUPERFAMILY (MFS) PROFILE DOMAIN-CONTAINING PROTEIN"/>
    <property type="match status" value="1"/>
</dbReference>
<feature type="transmembrane region" description="Helical" evidence="8">
    <location>
        <begin position="279"/>
        <end position="297"/>
    </location>
</feature>
<comment type="subcellular location">
    <subcellularLocation>
        <location evidence="1">Cell membrane</location>
        <topology evidence="1">Multi-pass membrane protein</topology>
    </subcellularLocation>
</comment>
<dbReference type="GO" id="GO:0008643">
    <property type="term" value="P:carbohydrate transport"/>
    <property type="evidence" value="ECO:0007669"/>
    <property type="project" value="InterPro"/>
</dbReference>
<evidence type="ECO:0000313" key="9">
    <source>
        <dbReference type="EMBL" id="EJW21979.1"/>
    </source>
</evidence>
<dbReference type="Pfam" id="PF13347">
    <property type="entry name" value="MFS_2"/>
    <property type="match status" value="1"/>
</dbReference>
<dbReference type="PANTHER" id="PTHR11328">
    <property type="entry name" value="MAJOR FACILITATOR SUPERFAMILY DOMAIN-CONTAINING PROTEIN"/>
    <property type="match status" value="1"/>
</dbReference>
<feature type="transmembrane region" description="Helical" evidence="8">
    <location>
        <begin position="157"/>
        <end position="178"/>
    </location>
</feature>
<dbReference type="eggNOG" id="COG2211">
    <property type="taxonomic scope" value="Bacteria"/>
</dbReference>
<evidence type="ECO:0000256" key="5">
    <source>
        <dbReference type="ARBA" id="ARBA00022692"/>
    </source>
</evidence>
<feature type="transmembrane region" description="Helical" evidence="8">
    <location>
        <begin position="309"/>
        <end position="327"/>
    </location>
</feature>
<keyword evidence="3" id="KW-0813">Transport</keyword>
<feature type="transmembrane region" description="Helical" evidence="8">
    <location>
        <begin position="420"/>
        <end position="440"/>
    </location>
</feature>
<dbReference type="AlphaFoldDB" id="J9E268"/>
<keyword evidence="10" id="KW-1185">Reference proteome</keyword>
<reference evidence="9 10" key="1">
    <citation type="journal article" date="2012" name="J. Bacteriol.">
        <title>Genome Sequence of Strain IMCC14465, Isolated from the East Sea, Belonging to the PS1 Clade of Alphaproteobacteria.</title>
        <authorList>
            <person name="Yang S.J."/>
            <person name="Kang I."/>
            <person name="Cho J.C."/>
        </authorList>
    </citation>
    <scope>NUCLEOTIDE SEQUENCE [LARGE SCALE GENOMIC DNA]</scope>
    <source>
        <strain evidence="9 10">IMCC14465</strain>
    </source>
</reference>
<evidence type="ECO:0000256" key="2">
    <source>
        <dbReference type="ARBA" id="ARBA00009617"/>
    </source>
</evidence>
<feature type="transmembrane region" description="Helical" evidence="8">
    <location>
        <begin position="198"/>
        <end position="217"/>
    </location>
</feature>
<accession>J9E268</accession>
<protein>
    <recommendedName>
        <fullName evidence="11">MFS transporter</fullName>
    </recommendedName>
</protein>
<keyword evidence="4" id="KW-1003">Cell membrane</keyword>
<organism evidence="9 10">
    <name type="scientific">alpha proteobacterium IMCC14465</name>
    <dbReference type="NCBI Taxonomy" id="1220535"/>
    <lineage>
        <taxon>Bacteria</taxon>
        <taxon>Pseudomonadati</taxon>
        <taxon>Pseudomonadota</taxon>
        <taxon>Alphaproteobacteria</taxon>
        <taxon>PS1 clade</taxon>
    </lineage>
</organism>
<dbReference type="InterPro" id="IPR039672">
    <property type="entry name" value="MFS_2"/>
</dbReference>
<keyword evidence="7 8" id="KW-0472">Membrane</keyword>
<dbReference type="Gene3D" id="1.20.1250.20">
    <property type="entry name" value="MFS general substrate transporter like domains"/>
    <property type="match status" value="2"/>
</dbReference>
<comment type="caution">
    <text evidence="9">The sequence shown here is derived from an EMBL/GenBank/DDBJ whole genome shotgun (WGS) entry which is preliminary data.</text>
</comment>
<name>J9E268_9PROT</name>
<keyword evidence="6 8" id="KW-1133">Transmembrane helix</keyword>
<evidence type="ECO:0008006" key="11">
    <source>
        <dbReference type="Google" id="ProtNLM"/>
    </source>
</evidence>
<dbReference type="InterPro" id="IPR018043">
    <property type="entry name" value="Na/Gal_symport_CS"/>
</dbReference>
<dbReference type="InterPro" id="IPR036259">
    <property type="entry name" value="MFS_trans_sf"/>
</dbReference>
<evidence type="ECO:0000256" key="1">
    <source>
        <dbReference type="ARBA" id="ARBA00004651"/>
    </source>
</evidence>
<evidence type="ECO:0000313" key="10">
    <source>
        <dbReference type="Proteomes" id="UP000004836"/>
    </source>
</evidence>
<dbReference type="OrthoDB" id="9764596at2"/>
<proteinExistence type="inferred from homology"/>
<dbReference type="GO" id="GO:0005886">
    <property type="term" value="C:plasma membrane"/>
    <property type="evidence" value="ECO:0007669"/>
    <property type="project" value="UniProtKB-SubCell"/>
</dbReference>
<evidence type="ECO:0000256" key="4">
    <source>
        <dbReference type="ARBA" id="ARBA00022475"/>
    </source>
</evidence>
<feature type="transmembrane region" description="Helical" evidence="8">
    <location>
        <begin position="120"/>
        <end position="145"/>
    </location>
</feature>
<evidence type="ECO:0000256" key="3">
    <source>
        <dbReference type="ARBA" id="ARBA00022448"/>
    </source>
</evidence>
<feature type="transmembrane region" description="Helical" evidence="8">
    <location>
        <begin position="374"/>
        <end position="400"/>
    </location>
</feature>
<dbReference type="CDD" id="cd17332">
    <property type="entry name" value="MFS_MelB_like"/>
    <property type="match status" value="1"/>
</dbReference>
<dbReference type="PROSITE" id="PS00872">
    <property type="entry name" value="NA_GALACTOSIDE_SYMP"/>
    <property type="match status" value="1"/>
</dbReference>
<sequence>MMSAVSDFLGMSMNKNLGSSLVYFTLPTIGFGYMYGLINLYLMIFATDFLAIAPATVGFIFGISRLWDAISDPLIGHLSDNTRTRFGRRRPWLVLAAVPLGFAFYMLFNPSPVSGELIAILWFGAAVILFYTASTLFYVPHFAIAAEMTEDYHQRNIVFGCRHAGWLAGYVLSLGGIYSLTKLHSEGADKVIEFAGTQATIIGLLTAMSILICAYGMREKPGFAERRSTSALPVIKDVIKNMHARRILAVNFMDNISFALTSTLVLYVCTYVLNDANIASFFILFFMLPSLLLVPIWMPLARKFGKKNLYTFSMLLSGTAFGSMFFADYGNLAHLYIAGIMAGTANGCNNVIGPSIFSDIIDYDELQTGDRKEGAYFAVWSLVWKSSTAIVLFVLGIVLSVVGFEPNVPQTDLVINAMKFMFTLLPCIFYILAAFLFSFFKLNEAAYNDIRNELDANRDVTSS</sequence>
<comment type="similarity">
    <text evidence="2">Belongs to the sodium:galactoside symporter (TC 2.A.2) family.</text>
</comment>
<feature type="transmembrane region" description="Helical" evidence="8">
    <location>
        <begin position="252"/>
        <end position="273"/>
    </location>
</feature>